<reference evidence="1" key="1">
    <citation type="journal article" date="2014" name="Front. Microbiol.">
        <title>High frequency of phylogenetically diverse reductive dehalogenase-homologous genes in deep subseafloor sedimentary metagenomes.</title>
        <authorList>
            <person name="Kawai M."/>
            <person name="Futagami T."/>
            <person name="Toyoda A."/>
            <person name="Takaki Y."/>
            <person name="Nishi S."/>
            <person name="Hori S."/>
            <person name="Arai W."/>
            <person name="Tsubouchi T."/>
            <person name="Morono Y."/>
            <person name="Uchiyama I."/>
            <person name="Ito T."/>
            <person name="Fujiyama A."/>
            <person name="Inagaki F."/>
            <person name="Takami H."/>
        </authorList>
    </citation>
    <scope>NUCLEOTIDE SEQUENCE</scope>
    <source>
        <strain evidence="1">Expedition CK06-06</strain>
    </source>
</reference>
<gene>
    <name evidence="1" type="ORF">S01H1_85361</name>
</gene>
<name>X0Y1C2_9ZZZZ</name>
<comment type="caution">
    <text evidence="1">The sequence shown here is derived from an EMBL/GenBank/DDBJ whole genome shotgun (WGS) entry which is preliminary data.</text>
</comment>
<organism evidence="1">
    <name type="scientific">marine sediment metagenome</name>
    <dbReference type="NCBI Taxonomy" id="412755"/>
    <lineage>
        <taxon>unclassified sequences</taxon>
        <taxon>metagenomes</taxon>
        <taxon>ecological metagenomes</taxon>
    </lineage>
</organism>
<dbReference type="EMBL" id="BARS01058592">
    <property type="protein sequence ID" value="GAG49639.1"/>
    <property type="molecule type" value="Genomic_DNA"/>
</dbReference>
<dbReference type="AlphaFoldDB" id="X0Y1C2"/>
<sequence>TAEVFDGKTLPYVDNMVNLIVADAKGDVPEAEIMRVLTPRGAALIGGKKTVKPVPENISDWTHFLYNPANNAVSSDTVVGPPNGLQWVGGPR</sequence>
<evidence type="ECO:0000313" key="1">
    <source>
        <dbReference type="EMBL" id="GAG49639.1"/>
    </source>
</evidence>
<protein>
    <submittedName>
        <fullName evidence="1">Uncharacterized protein</fullName>
    </submittedName>
</protein>
<feature type="non-terminal residue" evidence="1">
    <location>
        <position position="1"/>
    </location>
</feature>
<feature type="non-terminal residue" evidence="1">
    <location>
        <position position="92"/>
    </location>
</feature>
<accession>X0Y1C2</accession>
<proteinExistence type="predicted"/>